<organism evidence="1 2">
    <name type="scientific">Elioraea tepida</name>
    <dbReference type="NCBI Taxonomy" id="2843330"/>
    <lineage>
        <taxon>Bacteria</taxon>
        <taxon>Pseudomonadati</taxon>
        <taxon>Pseudomonadota</taxon>
        <taxon>Alphaproteobacteria</taxon>
        <taxon>Acetobacterales</taxon>
        <taxon>Elioraeaceae</taxon>
        <taxon>Elioraea</taxon>
    </lineage>
</organism>
<gene>
    <name evidence="1" type="ORF">KO353_12840</name>
</gene>
<reference evidence="1" key="1">
    <citation type="submission" date="2021-06" db="EMBL/GenBank/DDBJ databases">
        <title>Elioraea tepida, sp. nov., a moderately thermophilic aerobic anoxygenic phototrophic bacterium isolated from an alkaline siliceous hot spring mat community in Yellowstone National Park, WY, USA.</title>
        <authorList>
            <person name="Saini M.K."/>
            <person name="Yoshida S."/>
            <person name="Sebastian A."/>
            <person name="Hirose S."/>
            <person name="Hara E."/>
            <person name="Tamaki H."/>
            <person name="Soulier N.T."/>
            <person name="Albert I."/>
            <person name="Hanada S."/>
            <person name="Bryant D.A."/>
            <person name="Tank M."/>
        </authorList>
    </citation>
    <scope>NUCLEOTIDE SEQUENCE</scope>
    <source>
        <strain evidence="1">MS-P2</strain>
    </source>
</reference>
<dbReference type="EMBL" id="CP076448">
    <property type="protein sequence ID" value="QXM24144.1"/>
    <property type="molecule type" value="Genomic_DNA"/>
</dbReference>
<dbReference type="KEGG" id="elio:KO353_12840"/>
<sequence length="152" mass="15535">MGVPEKTCDELTPHRLGLKALSRGGQLVIAAARAWSSPQAMPLTPCQILGAAGVRPSAFAAFAGLLALLATVRPDAPLFLAPGDDQIAPLEHDLLAALDALQQGEPWRSQRILASWLPPAAAPRAIALMAVAAKGFAAAGLGIAPTGLATVH</sequence>
<keyword evidence="2" id="KW-1185">Reference proteome</keyword>
<proteinExistence type="predicted"/>
<accession>A0A975YJ07</accession>
<dbReference type="RefSeq" id="WP_218285118.1">
    <property type="nucleotide sequence ID" value="NZ_CP076448.1"/>
</dbReference>
<protein>
    <submittedName>
        <fullName evidence="1">Uncharacterized protein</fullName>
    </submittedName>
</protein>
<name>A0A975YJ07_9PROT</name>
<evidence type="ECO:0000313" key="2">
    <source>
        <dbReference type="Proteomes" id="UP000694001"/>
    </source>
</evidence>
<dbReference type="AlphaFoldDB" id="A0A975YJ07"/>
<evidence type="ECO:0000313" key="1">
    <source>
        <dbReference type="EMBL" id="QXM24144.1"/>
    </source>
</evidence>
<dbReference type="Proteomes" id="UP000694001">
    <property type="component" value="Chromosome"/>
</dbReference>